<name>A0A4S8I0H4_9BACT</name>
<evidence type="ECO:0000256" key="4">
    <source>
        <dbReference type="RuleBase" id="RU362026"/>
    </source>
</evidence>
<evidence type="ECO:0000313" key="7">
    <source>
        <dbReference type="Proteomes" id="UP000306918"/>
    </source>
</evidence>
<dbReference type="InterPro" id="IPR001091">
    <property type="entry name" value="RM_Methyltransferase"/>
</dbReference>
<dbReference type="Pfam" id="PF01555">
    <property type="entry name" value="N6_N4_Mtase"/>
    <property type="match status" value="1"/>
</dbReference>
<dbReference type="InterPro" id="IPR002052">
    <property type="entry name" value="DNA_methylase_N6_adenine_CS"/>
</dbReference>
<dbReference type="Proteomes" id="UP000306918">
    <property type="component" value="Unassembled WGS sequence"/>
</dbReference>
<comment type="similarity">
    <text evidence="1 4">Belongs to the N(4)/N(6)-methyltransferase family.</text>
</comment>
<dbReference type="EC" id="2.1.1.-" evidence="4"/>
<dbReference type="GO" id="GO:0008170">
    <property type="term" value="F:N-methyltransferase activity"/>
    <property type="evidence" value="ECO:0007669"/>
    <property type="project" value="InterPro"/>
</dbReference>
<gene>
    <name evidence="6" type="ORF">FAM09_03445</name>
</gene>
<dbReference type="GO" id="GO:0003677">
    <property type="term" value="F:DNA binding"/>
    <property type="evidence" value="ECO:0007669"/>
    <property type="project" value="InterPro"/>
</dbReference>
<evidence type="ECO:0000259" key="5">
    <source>
        <dbReference type="Pfam" id="PF01555"/>
    </source>
</evidence>
<dbReference type="OrthoDB" id="9800801at2"/>
<dbReference type="AlphaFoldDB" id="A0A4S8I0H4"/>
<protein>
    <recommendedName>
        <fullName evidence="4">Methyltransferase</fullName>
        <ecNumber evidence="4">2.1.1.-</ecNumber>
    </recommendedName>
</protein>
<dbReference type="Gene3D" id="3.40.50.150">
    <property type="entry name" value="Vaccinia Virus protein VP39"/>
    <property type="match status" value="1"/>
</dbReference>
<comment type="caution">
    <text evidence="6">The sequence shown here is derived from an EMBL/GenBank/DDBJ whole genome shotgun (WGS) entry which is preliminary data.</text>
</comment>
<feature type="domain" description="DNA methylase N-4/N-6" evidence="5">
    <location>
        <begin position="23"/>
        <end position="245"/>
    </location>
</feature>
<evidence type="ECO:0000256" key="1">
    <source>
        <dbReference type="ARBA" id="ARBA00006594"/>
    </source>
</evidence>
<sequence length="276" mass="32416">MELNNIYHGDCIDLMQKLDDESVDLIIADPPYNLKKDFGNDSDKWKRVEDWLEWSKEWISVAVRKLKPTGSIFIYGIHHYQCYIQVYLYELKLIYRRQIIWFYENGFANYKNTLAAHYEPLLWFSKTNDFTYHTIREPYKSTERLKNKITKNGKVWQPHPEGKQAGDVWNIPVLAGKRFENEKVDHPTQKPLAICDRIVRHFSNKGDLILIPFAGSGSECLSTVINDRNYVGFEMNENYVKIAKERINQYLSTLQVISSPGKKNDLNKDQLSLTLE</sequence>
<dbReference type="RefSeq" id="WP_136575671.1">
    <property type="nucleotide sequence ID" value="NZ_STFF01000001.1"/>
</dbReference>
<keyword evidence="7" id="KW-1185">Reference proteome</keyword>
<dbReference type="InterPro" id="IPR029063">
    <property type="entry name" value="SAM-dependent_MTases_sf"/>
</dbReference>
<dbReference type="PRINTS" id="PR00508">
    <property type="entry name" value="S21N4MTFRASE"/>
</dbReference>
<keyword evidence="3 6" id="KW-0808">Transferase</keyword>
<keyword evidence="2 6" id="KW-0489">Methyltransferase</keyword>
<evidence type="ECO:0000256" key="3">
    <source>
        <dbReference type="ARBA" id="ARBA00022679"/>
    </source>
</evidence>
<evidence type="ECO:0000313" key="6">
    <source>
        <dbReference type="EMBL" id="THU41181.1"/>
    </source>
</evidence>
<reference evidence="6 7" key="1">
    <citation type="submission" date="2019-04" db="EMBL/GenBank/DDBJ databases">
        <title>Niastella caeni sp. nov., isolated from activated sludge.</title>
        <authorList>
            <person name="Sheng M."/>
        </authorList>
    </citation>
    <scope>NUCLEOTIDE SEQUENCE [LARGE SCALE GENOMIC DNA]</scope>
    <source>
        <strain evidence="6 7">HX-2-15</strain>
    </source>
</reference>
<dbReference type="GO" id="GO:0032259">
    <property type="term" value="P:methylation"/>
    <property type="evidence" value="ECO:0007669"/>
    <property type="project" value="UniProtKB-KW"/>
</dbReference>
<dbReference type="SUPFAM" id="SSF53335">
    <property type="entry name" value="S-adenosyl-L-methionine-dependent methyltransferases"/>
    <property type="match status" value="1"/>
</dbReference>
<organism evidence="6 7">
    <name type="scientific">Niastella caeni</name>
    <dbReference type="NCBI Taxonomy" id="2569763"/>
    <lineage>
        <taxon>Bacteria</taxon>
        <taxon>Pseudomonadati</taxon>
        <taxon>Bacteroidota</taxon>
        <taxon>Chitinophagia</taxon>
        <taxon>Chitinophagales</taxon>
        <taxon>Chitinophagaceae</taxon>
        <taxon>Niastella</taxon>
    </lineage>
</organism>
<dbReference type="EMBL" id="STFF01000001">
    <property type="protein sequence ID" value="THU41181.1"/>
    <property type="molecule type" value="Genomic_DNA"/>
</dbReference>
<dbReference type="InterPro" id="IPR002941">
    <property type="entry name" value="DNA_methylase_N4/N6"/>
</dbReference>
<accession>A0A4S8I0H4</accession>
<evidence type="ECO:0000256" key="2">
    <source>
        <dbReference type="ARBA" id="ARBA00022603"/>
    </source>
</evidence>
<dbReference type="PROSITE" id="PS00092">
    <property type="entry name" value="N6_MTASE"/>
    <property type="match status" value="1"/>
</dbReference>
<proteinExistence type="inferred from homology"/>
<dbReference type="CDD" id="cd02440">
    <property type="entry name" value="AdoMet_MTases"/>
    <property type="match status" value="1"/>
</dbReference>